<proteinExistence type="predicted"/>
<comment type="caution">
    <text evidence="1">The sequence shown here is derived from an EMBL/GenBank/DDBJ whole genome shotgun (WGS) entry which is preliminary data.</text>
</comment>
<organism evidence="1 2">
    <name type="scientific">Xanthobacter oligotrophicus</name>
    <dbReference type="NCBI Taxonomy" id="2607286"/>
    <lineage>
        <taxon>Bacteria</taxon>
        <taxon>Pseudomonadati</taxon>
        <taxon>Pseudomonadota</taxon>
        <taxon>Alphaproteobacteria</taxon>
        <taxon>Hyphomicrobiales</taxon>
        <taxon>Xanthobacteraceae</taxon>
        <taxon>Xanthobacter</taxon>
    </lineage>
</organism>
<sequence length="92" mass="9825">MAFDRWAPCASAPNDSEVQVNKGLNTIFQALDADHVLARIVWREQDTGGGSLTLEIPVRSAAAAPKSSAELQVDARALAVRFARAFADTIEG</sequence>
<protein>
    <submittedName>
        <fullName evidence="1">Uncharacterized protein</fullName>
    </submittedName>
</protein>
<gene>
    <name evidence="1" type="ORF">V5F32_11170</name>
</gene>
<name>A0ABW6ZWA0_9HYPH</name>
<reference evidence="1 2" key="1">
    <citation type="submission" date="2024-02" db="EMBL/GenBank/DDBJ databases">
        <title>Expansion and revision of Xanthobacter and proposal of Roseixanthobacter gen. nov.</title>
        <authorList>
            <person name="Soltysiak M.P.M."/>
            <person name="Jalihal A."/>
            <person name="Ory A."/>
            <person name="Chrisophersen C."/>
            <person name="Lee A.D."/>
            <person name="Boulton J."/>
            <person name="Springer M."/>
        </authorList>
    </citation>
    <scope>NUCLEOTIDE SEQUENCE [LARGE SCALE GENOMIC DNA]</scope>
    <source>
        <strain evidence="1 2">23A</strain>
    </source>
</reference>
<accession>A0ABW6ZWA0</accession>
<dbReference type="EMBL" id="JBAFVH010000005">
    <property type="protein sequence ID" value="MFG1372727.1"/>
    <property type="molecule type" value="Genomic_DNA"/>
</dbReference>
<dbReference type="Proteomes" id="UP001604002">
    <property type="component" value="Unassembled WGS sequence"/>
</dbReference>
<evidence type="ECO:0000313" key="1">
    <source>
        <dbReference type="EMBL" id="MFG1372727.1"/>
    </source>
</evidence>
<dbReference type="RefSeq" id="WP_393992575.1">
    <property type="nucleotide sequence ID" value="NZ_JBAFVH010000005.1"/>
</dbReference>
<evidence type="ECO:0000313" key="2">
    <source>
        <dbReference type="Proteomes" id="UP001604002"/>
    </source>
</evidence>
<keyword evidence="2" id="KW-1185">Reference proteome</keyword>